<accession>A0ABV9A0V3</accession>
<protein>
    <submittedName>
        <fullName evidence="2">Carboxymuconolactone decarboxylase family protein</fullName>
    </submittedName>
</protein>
<organism evidence="2 3">
    <name type="scientific">Streptomyces ovatisporus</name>
    <dbReference type="NCBI Taxonomy" id="1128682"/>
    <lineage>
        <taxon>Bacteria</taxon>
        <taxon>Bacillati</taxon>
        <taxon>Actinomycetota</taxon>
        <taxon>Actinomycetes</taxon>
        <taxon>Kitasatosporales</taxon>
        <taxon>Streptomycetaceae</taxon>
        <taxon>Streptomyces</taxon>
    </lineage>
</organism>
<dbReference type="SUPFAM" id="SSF69118">
    <property type="entry name" value="AhpD-like"/>
    <property type="match status" value="1"/>
</dbReference>
<evidence type="ECO:0000259" key="1">
    <source>
        <dbReference type="Pfam" id="PF02627"/>
    </source>
</evidence>
<sequence>MTTTHTHADVAGPQPRMELFRVAPDVYQGMAAFQAAAADGLDPVVAELVKIRASQLNRCAFCLDMHLTEARGKGEKQLRLDLLAAWEETPGLYSERERAALALTEAMTELTDGFVPDEVYARAAQHFGEAELARLVAQIVAINAWNRFQVTTRAVPAGLAAAGAGAR</sequence>
<dbReference type="PANTHER" id="PTHR34846:SF10">
    <property type="entry name" value="CYTOPLASMIC PROTEIN"/>
    <property type="match status" value="1"/>
</dbReference>
<feature type="domain" description="Carboxymuconolactone decarboxylase-like" evidence="1">
    <location>
        <begin position="24"/>
        <end position="105"/>
    </location>
</feature>
<gene>
    <name evidence="2" type="ORF">ACFPA8_01035</name>
</gene>
<evidence type="ECO:0000313" key="3">
    <source>
        <dbReference type="Proteomes" id="UP001595997"/>
    </source>
</evidence>
<dbReference type="EMBL" id="JBHSFH010000002">
    <property type="protein sequence ID" value="MFC4492721.1"/>
    <property type="molecule type" value="Genomic_DNA"/>
</dbReference>
<dbReference type="Pfam" id="PF02627">
    <property type="entry name" value="CMD"/>
    <property type="match status" value="1"/>
</dbReference>
<dbReference type="NCBIfam" id="TIGR00778">
    <property type="entry name" value="ahpD_dom"/>
    <property type="match status" value="1"/>
</dbReference>
<dbReference type="InterPro" id="IPR004675">
    <property type="entry name" value="AhpD_core"/>
</dbReference>
<proteinExistence type="predicted"/>
<name>A0ABV9A0V3_9ACTN</name>
<evidence type="ECO:0000313" key="2">
    <source>
        <dbReference type="EMBL" id="MFC4492721.1"/>
    </source>
</evidence>
<keyword evidence="3" id="KW-1185">Reference proteome</keyword>
<dbReference type="Proteomes" id="UP001595997">
    <property type="component" value="Unassembled WGS sequence"/>
</dbReference>
<dbReference type="RefSeq" id="WP_386440772.1">
    <property type="nucleotide sequence ID" value="NZ_JBHSFH010000002.1"/>
</dbReference>
<dbReference type="InterPro" id="IPR029032">
    <property type="entry name" value="AhpD-like"/>
</dbReference>
<dbReference type="InterPro" id="IPR003779">
    <property type="entry name" value="CMD-like"/>
</dbReference>
<dbReference type="Gene3D" id="1.20.1290.10">
    <property type="entry name" value="AhpD-like"/>
    <property type="match status" value="1"/>
</dbReference>
<reference evidence="3" key="1">
    <citation type="journal article" date="2019" name="Int. J. Syst. Evol. Microbiol.">
        <title>The Global Catalogue of Microorganisms (GCM) 10K type strain sequencing project: providing services to taxonomists for standard genome sequencing and annotation.</title>
        <authorList>
            <consortium name="The Broad Institute Genomics Platform"/>
            <consortium name="The Broad Institute Genome Sequencing Center for Infectious Disease"/>
            <person name="Wu L."/>
            <person name="Ma J."/>
        </authorList>
    </citation>
    <scope>NUCLEOTIDE SEQUENCE [LARGE SCALE GENOMIC DNA]</scope>
    <source>
        <strain evidence="3">CGMCC 4.7357</strain>
    </source>
</reference>
<dbReference type="PANTHER" id="PTHR34846">
    <property type="entry name" value="4-CARBOXYMUCONOLACTONE DECARBOXYLASE FAMILY PROTEIN (AFU_ORTHOLOGUE AFUA_6G11590)"/>
    <property type="match status" value="1"/>
</dbReference>
<comment type="caution">
    <text evidence="2">The sequence shown here is derived from an EMBL/GenBank/DDBJ whole genome shotgun (WGS) entry which is preliminary data.</text>
</comment>